<evidence type="ECO:0000313" key="3">
    <source>
        <dbReference type="EMBL" id="GLL09464.1"/>
    </source>
</evidence>
<dbReference type="Proteomes" id="UP001143463">
    <property type="component" value="Unassembled WGS sequence"/>
</dbReference>
<keyword evidence="4" id="KW-1185">Reference proteome</keyword>
<comment type="caution">
    <text evidence="3">The sequence shown here is derived from an EMBL/GenBank/DDBJ whole genome shotgun (WGS) entry which is preliminary data.</text>
</comment>
<reference evidence="3" key="1">
    <citation type="journal article" date="2014" name="Int. J. Syst. Evol. Microbiol.">
        <title>Complete genome sequence of Corynebacterium casei LMG S-19264T (=DSM 44701T), isolated from a smear-ripened cheese.</title>
        <authorList>
            <consortium name="US DOE Joint Genome Institute (JGI-PGF)"/>
            <person name="Walter F."/>
            <person name="Albersmeier A."/>
            <person name="Kalinowski J."/>
            <person name="Ruckert C."/>
        </authorList>
    </citation>
    <scope>NUCLEOTIDE SEQUENCE</scope>
    <source>
        <strain evidence="3">VKM Ac-1069</strain>
    </source>
</reference>
<dbReference type="Pfam" id="PF23212">
    <property type="entry name" value="DUF7064"/>
    <property type="match status" value="1"/>
</dbReference>
<dbReference type="EMBL" id="BSFQ01000002">
    <property type="protein sequence ID" value="GLL09464.1"/>
    <property type="molecule type" value="Genomic_DNA"/>
</dbReference>
<protein>
    <recommendedName>
        <fullName evidence="2">DUF7064 domain-containing protein</fullName>
    </recommendedName>
</protein>
<feature type="region of interest" description="Disordered" evidence="1">
    <location>
        <begin position="1"/>
        <end position="27"/>
    </location>
</feature>
<feature type="domain" description="DUF7064" evidence="2">
    <location>
        <begin position="184"/>
        <end position="305"/>
    </location>
</feature>
<evidence type="ECO:0000259" key="2">
    <source>
        <dbReference type="Pfam" id="PF23212"/>
    </source>
</evidence>
<evidence type="ECO:0000256" key="1">
    <source>
        <dbReference type="SAM" id="MobiDB-lite"/>
    </source>
</evidence>
<sequence length="318" mass="36271">MTVTDPADVHIPDPGFGPNDDLRHWPAEPGGRMRDSLFWEMIMPDERLGLQVYLYLTAHGKTGYNVSIWGPDSQPLALDLGGGEVADDVDFDDFRIDGLHVRQPELRRTAEVTYESEKVRLEYRFEAVQDAFSYRSNPDGLPEWFAANRLEQTGRVSGFLEVAGRRIEWDRRMGHRDHSWGNRDWGVPHHWKWFVAYTDSGQAVNGWIWIAGGEWGFAGSVLRNGVTIPVSHIEHHATYHDDMSQKRLEATLVDTAGGRTEVTFDRYGLVKLPTNDKMATEIWESACDATIDGEPAAGQWETHWPREYLNHLVASRNR</sequence>
<evidence type="ECO:0000313" key="4">
    <source>
        <dbReference type="Proteomes" id="UP001143463"/>
    </source>
</evidence>
<reference evidence="3" key="2">
    <citation type="submission" date="2023-01" db="EMBL/GenBank/DDBJ databases">
        <authorList>
            <person name="Sun Q."/>
            <person name="Evtushenko L."/>
        </authorList>
    </citation>
    <scope>NUCLEOTIDE SEQUENCE</scope>
    <source>
        <strain evidence="3">VKM Ac-1069</strain>
    </source>
</reference>
<proteinExistence type="predicted"/>
<dbReference type="SUPFAM" id="SSF159245">
    <property type="entry name" value="AttH-like"/>
    <property type="match status" value="1"/>
</dbReference>
<gene>
    <name evidence="3" type="ORF">GCM10017577_06040</name>
</gene>
<organism evidence="3 4">
    <name type="scientific">Pseudonocardia halophobica</name>
    <dbReference type="NCBI Taxonomy" id="29401"/>
    <lineage>
        <taxon>Bacteria</taxon>
        <taxon>Bacillati</taxon>
        <taxon>Actinomycetota</taxon>
        <taxon>Actinomycetes</taxon>
        <taxon>Pseudonocardiales</taxon>
        <taxon>Pseudonocardiaceae</taxon>
        <taxon>Pseudonocardia</taxon>
    </lineage>
</organism>
<name>A0A9W6NU67_9PSEU</name>
<dbReference type="InterPro" id="IPR055492">
    <property type="entry name" value="DUF7064"/>
</dbReference>
<dbReference type="AlphaFoldDB" id="A0A9W6NU67"/>
<dbReference type="RefSeq" id="WP_037039687.1">
    <property type="nucleotide sequence ID" value="NZ_BAAAUZ010000013.1"/>
</dbReference>
<accession>A0A9W6NU67</accession>